<dbReference type="InterPro" id="IPR050156">
    <property type="entry name" value="TC-AMP_synthase_SUA5"/>
</dbReference>
<gene>
    <name evidence="15" type="ORF">APZ16_04330</name>
</gene>
<dbReference type="Pfam" id="PF01300">
    <property type="entry name" value="Sua5_yciO_yrdC"/>
    <property type="match status" value="1"/>
</dbReference>
<dbReference type="SUPFAM" id="SSF55821">
    <property type="entry name" value="YrdC/RibB"/>
    <property type="match status" value="1"/>
</dbReference>
<feature type="domain" description="YrdC-like" evidence="14">
    <location>
        <begin position="16"/>
        <end position="202"/>
    </location>
</feature>
<evidence type="ECO:0000256" key="1">
    <source>
        <dbReference type="ARBA" id="ARBA00004496"/>
    </source>
</evidence>
<dbReference type="Proteomes" id="UP000074294">
    <property type="component" value="Unassembled WGS sequence"/>
</dbReference>
<comment type="subcellular location">
    <subcellularLocation>
        <location evidence="1 12">Cytoplasm</location>
    </subcellularLocation>
</comment>
<feature type="binding site" evidence="13">
    <location>
        <position position="124"/>
    </location>
    <ligand>
        <name>L-threonine</name>
        <dbReference type="ChEBI" id="CHEBI:57926"/>
    </ligand>
</feature>
<dbReference type="GO" id="GO:0061710">
    <property type="term" value="F:L-threonylcarbamoyladenylate synthase"/>
    <property type="evidence" value="ECO:0007669"/>
    <property type="project" value="UniProtKB-EC"/>
</dbReference>
<evidence type="ECO:0000256" key="10">
    <source>
        <dbReference type="ARBA" id="ARBA00022840"/>
    </source>
</evidence>
<keyword evidence="7 12" id="KW-0819">tRNA processing</keyword>
<name>A0A147K0Z6_HADYE</name>
<dbReference type="AlphaFoldDB" id="A0A147K0Z6"/>
<evidence type="ECO:0000256" key="11">
    <source>
        <dbReference type="ARBA" id="ARBA00048366"/>
    </source>
</evidence>
<comment type="function">
    <text evidence="12">Required for the formation of a threonylcarbamoyl group on adenosine at position 37 (t(6)A37) in tRNAs that read codons beginning with adenine.</text>
</comment>
<accession>A0A147K0Z6</accession>
<dbReference type="Gene3D" id="3.90.870.10">
    <property type="entry name" value="DHBP synthase"/>
    <property type="match status" value="1"/>
</dbReference>
<feature type="binding site" evidence="13">
    <location>
        <position position="38"/>
    </location>
    <ligand>
        <name>L-threonine</name>
        <dbReference type="ChEBI" id="CHEBI:57926"/>
    </ligand>
</feature>
<reference evidence="15 16" key="1">
    <citation type="journal article" date="2016" name="Nat. Microbiol.">
        <title>Genomic inference of the metabolism of cosmopolitan subsurface Archaea, Hadesarchaea.</title>
        <authorList>
            <person name="Baker B.J."/>
            <person name="Saw J.H."/>
            <person name="Lind A.E."/>
            <person name="Lazar C.S."/>
            <person name="Hinrichs K.-U."/>
            <person name="Teske A.P."/>
            <person name="Ettema T.J."/>
        </authorList>
    </citation>
    <scope>NUCLEOTIDE SEQUENCE [LARGE SCALE GENOMIC DNA]</scope>
</reference>
<evidence type="ECO:0000313" key="15">
    <source>
        <dbReference type="EMBL" id="KUO42525.1"/>
    </source>
</evidence>
<dbReference type="PANTHER" id="PTHR17490">
    <property type="entry name" value="SUA5"/>
    <property type="match status" value="1"/>
</dbReference>
<feature type="binding site" evidence="13">
    <location>
        <position position="241"/>
    </location>
    <ligand>
        <name>ATP</name>
        <dbReference type="ChEBI" id="CHEBI:30616"/>
    </ligand>
</feature>
<dbReference type="Gene3D" id="3.40.50.11030">
    <property type="entry name" value="Threonylcarbamoyl-AMP synthase, C-terminal domain"/>
    <property type="match status" value="1"/>
</dbReference>
<evidence type="ECO:0000256" key="12">
    <source>
        <dbReference type="PIRNR" id="PIRNR004930"/>
    </source>
</evidence>
<dbReference type="GO" id="GO:0003725">
    <property type="term" value="F:double-stranded RNA binding"/>
    <property type="evidence" value="ECO:0007669"/>
    <property type="project" value="UniProtKB-UniRule"/>
</dbReference>
<evidence type="ECO:0000259" key="14">
    <source>
        <dbReference type="PROSITE" id="PS51163"/>
    </source>
</evidence>
<dbReference type="FunFam" id="3.40.50.11030:FF:000001">
    <property type="entry name" value="Threonylcarbamoyl-AMP synthase"/>
    <property type="match status" value="1"/>
</dbReference>
<dbReference type="EMBL" id="LQMQ01000005">
    <property type="protein sequence ID" value="KUO42525.1"/>
    <property type="molecule type" value="Genomic_DNA"/>
</dbReference>
<feature type="binding site" evidence="13">
    <location>
        <position position="154"/>
    </location>
    <ligand>
        <name>ATP</name>
        <dbReference type="ChEBI" id="CHEBI:30616"/>
    </ligand>
</feature>
<comment type="catalytic activity">
    <reaction evidence="11 12">
        <text>L-threonine + hydrogencarbonate + ATP = L-threonylcarbamoyladenylate + diphosphate + H2O</text>
        <dbReference type="Rhea" id="RHEA:36407"/>
        <dbReference type="ChEBI" id="CHEBI:15377"/>
        <dbReference type="ChEBI" id="CHEBI:17544"/>
        <dbReference type="ChEBI" id="CHEBI:30616"/>
        <dbReference type="ChEBI" id="CHEBI:33019"/>
        <dbReference type="ChEBI" id="CHEBI:57926"/>
        <dbReference type="ChEBI" id="CHEBI:73682"/>
        <dbReference type="EC" id="2.7.7.87"/>
    </reaction>
</comment>
<dbReference type="InterPro" id="IPR006070">
    <property type="entry name" value="Sua5-like_dom"/>
</dbReference>
<feature type="binding site" evidence="13">
    <location>
        <position position="144"/>
    </location>
    <ligand>
        <name>ATP</name>
        <dbReference type="ChEBI" id="CHEBI:30616"/>
    </ligand>
</feature>
<dbReference type="FunFam" id="3.90.870.10:FF:000008">
    <property type="entry name" value="Threonylcarbamoyl-AMP synthase"/>
    <property type="match status" value="1"/>
</dbReference>
<dbReference type="GO" id="GO:0008033">
    <property type="term" value="P:tRNA processing"/>
    <property type="evidence" value="ECO:0007669"/>
    <property type="project" value="UniProtKB-KW"/>
</dbReference>
<evidence type="ECO:0000256" key="4">
    <source>
        <dbReference type="ARBA" id="ARBA00015492"/>
    </source>
</evidence>
<feature type="binding site" evidence="13">
    <location>
        <position position="146"/>
    </location>
    <ligand>
        <name>ATP</name>
        <dbReference type="ChEBI" id="CHEBI:30616"/>
    </ligand>
</feature>
<evidence type="ECO:0000256" key="6">
    <source>
        <dbReference type="ARBA" id="ARBA00022679"/>
    </source>
</evidence>
<dbReference type="GO" id="GO:0000049">
    <property type="term" value="F:tRNA binding"/>
    <property type="evidence" value="ECO:0007669"/>
    <property type="project" value="TreeGrafter"/>
</dbReference>
<keyword evidence="8 12" id="KW-0548">Nucleotidyltransferase</keyword>
<dbReference type="InterPro" id="IPR017945">
    <property type="entry name" value="DHBP_synth_RibB-like_a/b_dom"/>
</dbReference>
<keyword evidence="6 12" id="KW-0808">Transferase</keyword>
<evidence type="ECO:0000256" key="8">
    <source>
        <dbReference type="ARBA" id="ARBA00022695"/>
    </source>
</evidence>
<feature type="binding site" evidence="13">
    <location>
        <position position="120"/>
    </location>
    <ligand>
        <name>ATP</name>
        <dbReference type="ChEBI" id="CHEBI:30616"/>
    </ligand>
</feature>
<evidence type="ECO:0000256" key="3">
    <source>
        <dbReference type="ARBA" id="ARBA00012584"/>
    </source>
</evidence>
<dbReference type="GO" id="GO:0005524">
    <property type="term" value="F:ATP binding"/>
    <property type="evidence" value="ECO:0007669"/>
    <property type="project" value="UniProtKB-UniRule"/>
</dbReference>
<dbReference type="PROSITE" id="PS51163">
    <property type="entry name" value="YRDC"/>
    <property type="match status" value="1"/>
</dbReference>
<evidence type="ECO:0000256" key="2">
    <source>
        <dbReference type="ARBA" id="ARBA00007663"/>
    </source>
</evidence>
<keyword evidence="10 12" id="KW-0067">ATP-binding</keyword>
<keyword evidence="9 12" id="KW-0547">Nucleotide-binding</keyword>
<dbReference type="PANTHER" id="PTHR17490:SF16">
    <property type="entry name" value="THREONYLCARBAMOYL-AMP SYNTHASE"/>
    <property type="match status" value="1"/>
</dbReference>
<dbReference type="PIRSF" id="PIRSF004930">
    <property type="entry name" value="Tln_factor_SUA5"/>
    <property type="match status" value="1"/>
</dbReference>
<evidence type="ECO:0000256" key="13">
    <source>
        <dbReference type="PIRSR" id="PIRSR004930-1"/>
    </source>
</evidence>
<dbReference type="InterPro" id="IPR010923">
    <property type="entry name" value="T(6)A37_SUA5"/>
</dbReference>
<evidence type="ECO:0000256" key="9">
    <source>
        <dbReference type="ARBA" id="ARBA00022741"/>
    </source>
</evidence>
<dbReference type="GO" id="GO:0006450">
    <property type="term" value="P:regulation of translational fidelity"/>
    <property type="evidence" value="ECO:0007669"/>
    <property type="project" value="TreeGrafter"/>
</dbReference>
<evidence type="ECO:0000256" key="5">
    <source>
        <dbReference type="ARBA" id="ARBA00022490"/>
    </source>
</evidence>
<protein>
    <recommendedName>
        <fullName evidence="4 12">Threonylcarbamoyl-AMP synthase</fullName>
        <shortName evidence="12">TC-AMP synthase</shortName>
        <ecNumber evidence="3 12">2.7.7.87</ecNumber>
    </recommendedName>
    <alternativeName>
        <fullName evidence="12">L-threonylcarbamoyladenylate synthase</fullName>
    </alternativeName>
</protein>
<dbReference type="NCBIfam" id="TIGR00057">
    <property type="entry name" value="L-threonylcarbamoyladenylate synthase"/>
    <property type="match status" value="1"/>
</dbReference>
<evidence type="ECO:0000313" key="16">
    <source>
        <dbReference type="Proteomes" id="UP000074294"/>
    </source>
</evidence>
<feature type="binding site" evidence="13">
    <location>
        <position position="70"/>
    </location>
    <ligand>
        <name>L-threonine</name>
        <dbReference type="ChEBI" id="CHEBI:57926"/>
    </ligand>
</feature>
<proteinExistence type="inferred from homology"/>
<dbReference type="STRING" id="1776334.APZ16_04330"/>
<comment type="similarity">
    <text evidence="2 12">Belongs to the SUA5 family.</text>
</comment>
<sequence>MVKTLVLKVSPVQPEPEKIKIAAQTIRDGGLVAFPTETVYGLGANALDERAVLRIFQAKNRPTDNPLIVHIANKEDVYLLAETVPSKAEILIDRFWPGPLTLLMPKSELVPAATTAGLATVAIRMPSHPIARALIAEADVPIAAPSANLAGKPSPTTAQHVWDDLSGKIEVLIDGGEVGFGVESTVLDLTADPPTVLRPGPVTVGELRQILGRVEVHPIATAEIPAEAVIARAPGMKYRHYAPSAEVVVVEGPLPRVVGKIQELWQEYQREGKRVGVMATEETAGEYQSAIVKVVGTRRNLRTVAKNLFQTFRDFDREGVDVILAEGVEISGIGLAIMNRLRKAAVRVIKV</sequence>
<dbReference type="GO" id="GO:0005737">
    <property type="term" value="C:cytoplasm"/>
    <property type="evidence" value="ECO:0007669"/>
    <property type="project" value="UniProtKB-SubCell"/>
</dbReference>
<dbReference type="Pfam" id="PF03481">
    <property type="entry name" value="Sua5_C"/>
    <property type="match status" value="1"/>
</dbReference>
<keyword evidence="5 12" id="KW-0963">Cytoplasm</keyword>
<feature type="binding site" evidence="13">
    <location>
        <position position="184"/>
    </location>
    <ligand>
        <name>L-threonine</name>
        <dbReference type="ChEBI" id="CHEBI:57926"/>
    </ligand>
</feature>
<comment type="caution">
    <text evidence="15">The sequence shown here is derived from an EMBL/GenBank/DDBJ whole genome shotgun (WGS) entry which is preliminary data.</text>
</comment>
<feature type="binding site" evidence="13">
    <location>
        <position position="61"/>
    </location>
    <ligand>
        <name>ATP</name>
        <dbReference type="ChEBI" id="CHEBI:30616"/>
    </ligand>
</feature>
<dbReference type="InterPro" id="IPR005145">
    <property type="entry name" value="Sua5_C"/>
</dbReference>
<dbReference type="EC" id="2.7.7.87" evidence="3 12"/>
<evidence type="ECO:0000256" key="7">
    <source>
        <dbReference type="ARBA" id="ARBA00022694"/>
    </source>
</evidence>
<feature type="binding site" evidence="13">
    <location>
        <position position="65"/>
    </location>
    <ligand>
        <name>ATP</name>
        <dbReference type="ChEBI" id="CHEBI:30616"/>
    </ligand>
</feature>
<dbReference type="InterPro" id="IPR038385">
    <property type="entry name" value="Sua5/YwlC_C"/>
</dbReference>
<feature type="binding site" evidence="13">
    <location>
        <position position="198"/>
    </location>
    <ligand>
        <name>ATP</name>
        <dbReference type="ChEBI" id="CHEBI:30616"/>
    </ligand>
</feature>
<organism evidence="15 16">
    <name type="scientific">Hadarchaeum yellowstonense</name>
    <dbReference type="NCBI Taxonomy" id="1776334"/>
    <lineage>
        <taxon>Archaea</taxon>
        <taxon>Methanobacteriati</taxon>
        <taxon>Candidatus Hadarchaeota</taxon>
        <taxon>Candidatus Hadarchaeia</taxon>
        <taxon>Candidatus Hadarchaeales</taxon>
        <taxon>Candidatus Hadarchaeaceae</taxon>
        <taxon>Candidatus Hadarchaeum</taxon>
    </lineage>
</organism>